<proteinExistence type="predicted"/>
<name>A0AAW2JDG5_SESRA</name>
<reference evidence="1" key="2">
    <citation type="journal article" date="2024" name="Plant">
        <title>Genomic evolution and insights into agronomic trait innovations of Sesamum species.</title>
        <authorList>
            <person name="Miao H."/>
            <person name="Wang L."/>
            <person name="Qu L."/>
            <person name="Liu H."/>
            <person name="Sun Y."/>
            <person name="Le M."/>
            <person name="Wang Q."/>
            <person name="Wei S."/>
            <person name="Zheng Y."/>
            <person name="Lin W."/>
            <person name="Duan Y."/>
            <person name="Cao H."/>
            <person name="Xiong S."/>
            <person name="Wang X."/>
            <person name="Wei L."/>
            <person name="Li C."/>
            <person name="Ma Q."/>
            <person name="Ju M."/>
            <person name="Zhao R."/>
            <person name="Li G."/>
            <person name="Mu C."/>
            <person name="Tian Q."/>
            <person name="Mei H."/>
            <person name="Zhang T."/>
            <person name="Gao T."/>
            <person name="Zhang H."/>
        </authorList>
    </citation>
    <scope>NUCLEOTIDE SEQUENCE</scope>
    <source>
        <strain evidence="1">G02</strain>
    </source>
</reference>
<dbReference type="EMBL" id="JACGWJ010000398">
    <property type="protein sequence ID" value="KAL0292739.1"/>
    <property type="molecule type" value="Genomic_DNA"/>
</dbReference>
<evidence type="ECO:0000313" key="1">
    <source>
        <dbReference type="EMBL" id="KAL0292739.1"/>
    </source>
</evidence>
<accession>A0AAW2JDG5</accession>
<organism evidence="1">
    <name type="scientific">Sesamum radiatum</name>
    <name type="common">Black benniseed</name>
    <dbReference type="NCBI Taxonomy" id="300843"/>
    <lineage>
        <taxon>Eukaryota</taxon>
        <taxon>Viridiplantae</taxon>
        <taxon>Streptophyta</taxon>
        <taxon>Embryophyta</taxon>
        <taxon>Tracheophyta</taxon>
        <taxon>Spermatophyta</taxon>
        <taxon>Magnoliopsida</taxon>
        <taxon>eudicotyledons</taxon>
        <taxon>Gunneridae</taxon>
        <taxon>Pentapetalae</taxon>
        <taxon>asterids</taxon>
        <taxon>lamiids</taxon>
        <taxon>Lamiales</taxon>
        <taxon>Pedaliaceae</taxon>
        <taxon>Sesamum</taxon>
    </lineage>
</organism>
<protein>
    <submittedName>
        <fullName evidence="1">Uncharacterized protein</fullName>
    </submittedName>
</protein>
<dbReference type="AlphaFoldDB" id="A0AAW2JDG5"/>
<sequence>MKTRGKVLGAPVVHSASLDKESRSRKWNCLSKFFDCECGCGPGNKDDFSIQQKERKKKKLSHVVRQILYSRARVWAKVLPSKDSRARLSIKFRSNAGTKWLSEKKGRYAEMVSCAYAFITYFFQS</sequence>
<reference evidence="1" key="1">
    <citation type="submission" date="2020-06" db="EMBL/GenBank/DDBJ databases">
        <authorList>
            <person name="Li T."/>
            <person name="Hu X."/>
            <person name="Zhang T."/>
            <person name="Song X."/>
            <person name="Zhang H."/>
            <person name="Dai N."/>
            <person name="Sheng W."/>
            <person name="Hou X."/>
            <person name="Wei L."/>
        </authorList>
    </citation>
    <scope>NUCLEOTIDE SEQUENCE</scope>
    <source>
        <strain evidence="1">G02</strain>
        <tissue evidence="1">Leaf</tissue>
    </source>
</reference>
<comment type="caution">
    <text evidence="1">The sequence shown here is derived from an EMBL/GenBank/DDBJ whole genome shotgun (WGS) entry which is preliminary data.</text>
</comment>
<gene>
    <name evidence="1" type="ORF">Sradi_6977000</name>
</gene>